<proteinExistence type="predicted"/>
<feature type="region of interest" description="Disordered" evidence="1">
    <location>
        <begin position="893"/>
        <end position="955"/>
    </location>
</feature>
<feature type="region of interest" description="Disordered" evidence="1">
    <location>
        <begin position="540"/>
        <end position="594"/>
    </location>
</feature>
<feature type="compositionally biased region" description="Pro residues" evidence="1">
    <location>
        <begin position="626"/>
        <end position="641"/>
    </location>
</feature>
<dbReference type="Proteomes" id="UP000069940">
    <property type="component" value="Unassembled WGS sequence"/>
</dbReference>
<feature type="region of interest" description="Disordered" evidence="1">
    <location>
        <begin position="332"/>
        <end position="380"/>
    </location>
</feature>
<evidence type="ECO:0000313" key="2">
    <source>
        <dbReference type="EnsemblMetazoa" id="AALFPA23_019002.P27954"/>
    </source>
</evidence>
<evidence type="ECO:0008006" key="4">
    <source>
        <dbReference type="Google" id="ProtNLM"/>
    </source>
</evidence>
<dbReference type="PANTHER" id="PTHR48125">
    <property type="entry name" value="LP07818P1"/>
    <property type="match status" value="1"/>
</dbReference>
<feature type="region of interest" description="Disordered" evidence="1">
    <location>
        <begin position="830"/>
        <end position="853"/>
    </location>
</feature>
<protein>
    <recommendedName>
        <fullName evidence="4">Serine/threonine-protein kinase fhkb</fullName>
    </recommendedName>
</protein>
<feature type="region of interest" description="Disordered" evidence="1">
    <location>
        <begin position="622"/>
        <end position="655"/>
    </location>
</feature>
<feature type="compositionally biased region" description="Polar residues" evidence="1">
    <location>
        <begin position="278"/>
        <end position="289"/>
    </location>
</feature>
<feature type="compositionally biased region" description="Basic residues" evidence="1">
    <location>
        <begin position="551"/>
        <end position="563"/>
    </location>
</feature>
<dbReference type="PANTHER" id="PTHR48125:SF12">
    <property type="entry name" value="AT HOOK TRANSCRIPTION FACTOR FAMILY-RELATED"/>
    <property type="match status" value="1"/>
</dbReference>
<feature type="compositionally biased region" description="Basic residues" evidence="1">
    <location>
        <begin position="295"/>
        <end position="305"/>
    </location>
</feature>
<feature type="compositionally biased region" description="Pro residues" evidence="1">
    <location>
        <begin position="411"/>
        <end position="421"/>
    </location>
</feature>
<dbReference type="EnsemblMetazoa" id="AALFPA23_019002.R27954">
    <property type="protein sequence ID" value="AALFPA23_019002.P27954"/>
    <property type="gene ID" value="AALFPA23_019002"/>
</dbReference>
<evidence type="ECO:0000256" key="1">
    <source>
        <dbReference type="SAM" id="MobiDB-lite"/>
    </source>
</evidence>
<reference evidence="2" key="2">
    <citation type="submission" date="2025-05" db="UniProtKB">
        <authorList>
            <consortium name="EnsemblMetazoa"/>
        </authorList>
    </citation>
    <scope>IDENTIFICATION</scope>
    <source>
        <strain evidence="2">Foshan</strain>
    </source>
</reference>
<sequence length="996" mass="109808">MSFFTSFQELLDFDQSTNLNGFHFSNSLFGFDSNSIPGLENLPPPPPTPTLPVDQHHHPTTTPAPVTTNCRRLLKTPSPVPEPTPLLETPKQCQIIQQIQHAPQTLVPPSPVPLPPTPTSNPQVSPIPIVSKFQLKVTPNNEIYISNESGTFCELAGSFVPSTAERGSCAVPIVETIMPPASPELIEPEPEDLDPPKTLYCIERGIKRPLSPSDHRYCNSGIFRSLEPHRTPPKKKTTSTKSNGLLPNGPEPESAAKLVVSNVINNGLIVNKKHLSNSDEQPNAPASSTPERRIMRPKKKKKKPAPKVTLEAKIEPVNGRIMARIAPAPTITVTSRKVPQQSAGKRSGPVPDNLRKVPIKPTPAPSPSTAAAATPPESTLNFSGIKEKAAQEAIFTERVEKPTGFRKPQPQQQPQPVPKQVPHPVQHQNHVVTVTAQPVQTPAQPKHKVPVIVEPDTKLAPDGAAIPDEAHSSPAPVELKVVADLVMDKDVFGHISLLSNDKDRNKAVIYQNPVTTKNVIYSILNPKSLNLSLGGTGRGTTATLTLQPHVPGRKPKKRGRKKKVPGDANVSAKNGLTNGLGSLAPTPPDLSALDPNTPVMITRSGRLSKPPRYANNFFQNMKQKPEPTPVLPPPPPPPAPVIPRLDLPSTDPETIEKLPNFSAALTSSAVAPAAVQPEQQEPKRKMKIPLQYRCATCNKIYLGKRMQRHLEKYPSHNSQRDCMEPSKEKVEEKEEEKSTYLYKHLFDLLQKFTEKDKGRIMLKEISHFVDYVRALIPKLITNDEQHSTVEYIDHNVADVLRLNHGKYRLKISSLAEECDKLNLTVNLLNNNPCTPSRPPAPLSTSTPNGTIERHSLSFNADDLLNQSSSFPSLTTLMHEHNLLLQQNGNVGAIYNNNNNSFHQQNNNHQPQQQINSNHQHPSNHHHHHHHHHHLHHSNNNNNNNNHHHYSSSNHHHHLPLIGSSCHDDAMNSLSGLCKSPVQHSTSGMVNMALNLY</sequence>
<organism evidence="2 3">
    <name type="scientific">Aedes albopictus</name>
    <name type="common">Asian tiger mosquito</name>
    <name type="synonym">Stegomyia albopicta</name>
    <dbReference type="NCBI Taxonomy" id="7160"/>
    <lineage>
        <taxon>Eukaryota</taxon>
        <taxon>Metazoa</taxon>
        <taxon>Ecdysozoa</taxon>
        <taxon>Arthropoda</taxon>
        <taxon>Hexapoda</taxon>
        <taxon>Insecta</taxon>
        <taxon>Pterygota</taxon>
        <taxon>Neoptera</taxon>
        <taxon>Endopterygota</taxon>
        <taxon>Diptera</taxon>
        <taxon>Nematocera</taxon>
        <taxon>Culicoidea</taxon>
        <taxon>Culicidae</taxon>
        <taxon>Culicinae</taxon>
        <taxon>Aedini</taxon>
        <taxon>Aedes</taxon>
        <taxon>Stegomyia</taxon>
    </lineage>
</organism>
<accession>A0ABM1ZJ80</accession>
<feature type="region of interest" description="Disordered" evidence="1">
    <location>
        <begin position="222"/>
        <end position="253"/>
    </location>
</feature>
<reference evidence="3" key="1">
    <citation type="journal article" date="2015" name="Proc. Natl. Acad. Sci. U.S.A.">
        <title>Genome sequence of the Asian Tiger mosquito, Aedes albopictus, reveals insights into its biology, genetics, and evolution.</title>
        <authorList>
            <person name="Chen X.G."/>
            <person name="Jiang X."/>
            <person name="Gu J."/>
            <person name="Xu M."/>
            <person name="Wu Y."/>
            <person name="Deng Y."/>
            <person name="Zhang C."/>
            <person name="Bonizzoni M."/>
            <person name="Dermauw W."/>
            <person name="Vontas J."/>
            <person name="Armbruster P."/>
            <person name="Huang X."/>
            <person name="Yang Y."/>
            <person name="Zhang H."/>
            <person name="He W."/>
            <person name="Peng H."/>
            <person name="Liu Y."/>
            <person name="Wu K."/>
            <person name="Chen J."/>
            <person name="Lirakis M."/>
            <person name="Topalis P."/>
            <person name="Van Leeuwen T."/>
            <person name="Hall A.B."/>
            <person name="Jiang X."/>
            <person name="Thorpe C."/>
            <person name="Mueller R.L."/>
            <person name="Sun C."/>
            <person name="Waterhouse R.M."/>
            <person name="Yan G."/>
            <person name="Tu Z.J."/>
            <person name="Fang X."/>
            <person name="James A.A."/>
        </authorList>
    </citation>
    <scope>NUCLEOTIDE SEQUENCE [LARGE SCALE GENOMIC DNA]</scope>
    <source>
        <strain evidence="3">Foshan</strain>
    </source>
</reference>
<feature type="compositionally biased region" description="Basic residues" evidence="1">
    <location>
        <begin position="921"/>
        <end position="936"/>
    </location>
</feature>
<keyword evidence="3" id="KW-1185">Reference proteome</keyword>
<feature type="region of interest" description="Disordered" evidence="1">
    <location>
        <begin position="401"/>
        <end position="423"/>
    </location>
</feature>
<feature type="region of interest" description="Disordered" evidence="1">
    <location>
        <begin position="36"/>
        <end position="65"/>
    </location>
</feature>
<evidence type="ECO:0000313" key="3">
    <source>
        <dbReference type="Proteomes" id="UP000069940"/>
    </source>
</evidence>
<feature type="compositionally biased region" description="Polar residues" evidence="1">
    <location>
        <begin position="571"/>
        <end position="580"/>
    </location>
</feature>
<name>A0ABM1ZJ80_AEDAL</name>
<feature type="compositionally biased region" description="Polar residues" evidence="1">
    <location>
        <begin position="332"/>
        <end position="344"/>
    </location>
</feature>
<dbReference type="GeneID" id="109402236"/>
<feature type="compositionally biased region" description="Low complexity" evidence="1">
    <location>
        <begin position="367"/>
        <end position="379"/>
    </location>
</feature>
<dbReference type="RefSeq" id="XP_019530421.2">
    <property type="nucleotide sequence ID" value="XM_019674876.3"/>
</dbReference>
<feature type="compositionally biased region" description="Basic residues" evidence="1">
    <location>
        <begin position="945"/>
        <end position="955"/>
    </location>
</feature>
<feature type="region of interest" description="Disordered" evidence="1">
    <location>
        <begin position="274"/>
        <end position="308"/>
    </location>
</feature>
<feature type="compositionally biased region" description="Low complexity" evidence="1">
    <location>
        <begin position="895"/>
        <end position="920"/>
    </location>
</feature>